<feature type="compositionally biased region" description="Polar residues" evidence="1">
    <location>
        <begin position="117"/>
        <end position="159"/>
    </location>
</feature>
<feature type="compositionally biased region" description="Low complexity" evidence="1">
    <location>
        <begin position="94"/>
        <end position="115"/>
    </location>
</feature>
<dbReference type="OrthoDB" id="255785at2"/>
<accession>A0A5C5V0V8</accession>
<evidence type="ECO:0000256" key="1">
    <source>
        <dbReference type="SAM" id="MobiDB-lite"/>
    </source>
</evidence>
<keyword evidence="3" id="KW-1185">Reference proteome</keyword>
<organism evidence="2 3">
    <name type="scientific">Blastopirellula retiformator</name>
    <dbReference type="NCBI Taxonomy" id="2527970"/>
    <lineage>
        <taxon>Bacteria</taxon>
        <taxon>Pseudomonadati</taxon>
        <taxon>Planctomycetota</taxon>
        <taxon>Planctomycetia</taxon>
        <taxon>Pirellulales</taxon>
        <taxon>Pirellulaceae</taxon>
        <taxon>Blastopirellula</taxon>
    </lineage>
</organism>
<sequence>MNRVYLGLAIVACGLTLGCQKNSSQLNPFAAYGPQRVPPPATGSYGQPATTAPYYQPQAGAAPAATLGTPAAGAPATGAYAPLGGNLAPPPAGAAPALSAPPATTYPSTGAPPATQWRGSSLDTASNSNIQLTSAQEPVQSVTTPVPASGQSTLQTQGMRVNEPAGGLNWQPVSQ</sequence>
<dbReference type="PROSITE" id="PS51257">
    <property type="entry name" value="PROKAR_LIPOPROTEIN"/>
    <property type="match status" value="1"/>
</dbReference>
<protein>
    <submittedName>
        <fullName evidence="2">Uncharacterized protein</fullName>
    </submittedName>
</protein>
<name>A0A5C5V0V8_9BACT</name>
<dbReference type="Proteomes" id="UP000318878">
    <property type="component" value="Unassembled WGS sequence"/>
</dbReference>
<proteinExistence type="predicted"/>
<dbReference type="EMBL" id="SJPF01000004">
    <property type="protein sequence ID" value="TWT32088.1"/>
    <property type="molecule type" value="Genomic_DNA"/>
</dbReference>
<feature type="region of interest" description="Disordered" evidence="1">
    <location>
        <begin position="86"/>
        <end position="175"/>
    </location>
</feature>
<evidence type="ECO:0000313" key="3">
    <source>
        <dbReference type="Proteomes" id="UP000318878"/>
    </source>
</evidence>
<dbReference type="AlphaFoldDB" id="A0A5C5V0V8"/>
<evidence type="ECO:0000313" key="2">
    <source>
        <dbReference type="EMBL" id="TWT32088.1"/>
    </source>
</evidence>
<reference evidence="2 3" key="1">
    <citation type="submission" date="2019-02" db="EMBL/GenBank/DDBJ databases">
        <title>Deep-cultivation of Planctomycetes and their phenomic and genomic characterization uncovers novel biology.</title>
        <authorList>
            <person name="Wiegand S."/>
            <person name="Jogler M."/>
            <person name="Boedeker C."/>
            <person name="Pinto D."/>
            <person name="Vollmers J."/>
            <person name="Rivas-Marin E."/>
            <person name="Kohn T."/>
            <person name="Peeters S.H."/>
            <person name="Heuer A."/>
            <person name="Rast P."/>
            <person name="Oberbeckmann S."/>
            <person name="Bunk B."/>
            <person name="Jeske O."/>
            <person name="Meyerdierks A."/>
            <person name="Storesund J.E."/>
            <person name="Kallscheuer N."/>
            <person name="Luecker S."/>
            <person name="Lage O.M."/>
            <person name="Pohl T."/>
            <person name="Merkel B.J."/>
            <person name="Hornburger P."/>
            <person name="Mueller R.-W."/>
            <person name="Bruemmer F."/>
            <person name="Labrenz M."/>
            <person name="Spormann A.M."/>
            <person name="Op Den Camp H."/>
            <person name="Overmann J."/>
            <person name="Amann R."/>
            <person name="Jetten M.S.M."/>
            <person name="Mascher T."/>
            <person name="Medema M.H."/>
            <person name="Devos D.P."/>
            <person name="Kaster A.-K."/>
            <person name="Ovreas L."/>
            <person name="Rohde M."/>
            <person name="Galperin M.Y."/>
            <person name="Jogler C."/>
        </authorList>
    </citation>
    <scope>NUCLEOTIDE SEQUENCE [LARGE SCALE GENOMIC DNA]</scope>
    <source>
        <strain evidence="2 3">Enr8</strain>
    </source>
</reference>
<gene>
    <name evidence="2" type="ORF">Enr8_40140</name>
</gene>
<dbReference type="RefSeq" id="WP_146434772.1">
    <property type="nucleotide sequence ID" value="NZ_SJPF01000004.1"/>
</dbReference>
<comment type="caution">
    <text evidence="2">The sequence shown here is derived from an EMBL/GenBank/DDBJ whole genome shotgun (WGS) entry which is preliminary data.</text>
</comment>